<dbReference type="PANTHER" id="PTHR12242">
    <property type="entry name" value="OS02G0130600 PROTEIN-RELATED"/>
    <property type="match status" value="1"/>
</dbReference>
<dbReference type="EMBL" id="JAVIJP010000016">
    <property type="protein sequence ID" value="KAL3642345.1"/>
    <property type="molecule type" value="Genomic_DNA"/>
</dbReference>
<feature type="transmembrane region" description="Helical" evidence="1">
    <location>
        <begin position="177"/>
        <end position="196"/>
    </location>
</feature>
<sequence length="294" mass="33876">MSFLTFITGSTRSWQPATTADTTTSSYWLNWRVLLCTIWILMSMIFASIFISKHECGRSPDLSPESRQQQESECVLYEDEVWKPCLKSIHPAWLLGYRVFAFVVLLLMLILNVVVDGGDIFFFYTQWTFTLVTIYFAFGSVLSIRGCIRYNQRNTDDFLDTEARSRKGMDNNHERENAGFLAYAFQIIFQMNAGAVMLTDTVFWFILVPFLVIKAYKLNFLIVNMHSINAVFLIGETALNSLGSLGLESDTFTFGLLLTYFSNGSYTRAFRFGGHIHFLIYHLHMHHYGIQLSH</sequence>
<feature type="transmembrane region" description="Helical" evidence="1">
    <location>
        <begin position="29"/>
        <end position="51"/>
    </location>
</feature>
<keyword evidence="1" id="KW-0472">Membrane</keyword>
<dbReference type="Proteomes" id="UP001632038">
    <property type="component" value="Unassembled WGS sequence"/>
</dbReference>
<dbReference type="PANTHER" id="PTHR12242:SF22">
    <property type="entry name" value="OS02G0130600 PROTEIN"/>
    <property type="match status" value="1"/>
</dbReference>
<organism evidence="2 3">
    <name type="scientific">Castilleja foliolosa</name>
    <dbReference type="NCBI Taxonomy" id="1961234"/>
    <lineage>
        <taxon>Eukaryota</taxon>
        <taxon>Viridiplantae</taxon>
        <taxon>Streptophyta</taxon>
        <taxon>Embryophyta</taxon>
        <taxon>Tracheophyta</taxon>
        <taxon>Spermatophyta</taxon>
        <taxon>Magnoliopsida</taxon>
        <taxon>eudicotyledons</taxon>
        <taxon>Gunneridae</taxon>
        <taxon>Pentapetalae</taxon>
        <taxon>asterids</taxon>
        <taxon>lamiids</taxon>
        <taxon>Lamiales</taxon>
        <taxon>Orobanchaceae</taxon>
        <taxon>Pedicularideae</taxon>
        <taxon>Castillejinae</taxon>
        <taxon>Castilleja</taxon>
    </lineage>
</organism>
<name>A0ABD3DJ66_9LAMI</name>
<evidence type="ECO:0000313" key="3">
    <source>
        <dbReference type="Proteomes" id="UP001632038"/>
    </source>
</evidence>
<comment type="caution">
    <text evidence="2">The sequence shown here is derived from an EMBL/GenBank/DDBJ whole genome shotgun (WGS) entry which is preliminary data.</text>
</comment>
<proteinExistence type="predicted"/>
<keyword evidence="3" id="KW-1185">Reference proteome</keyword>
<gene>
    <name evidence="2" type="ORF">CASFOL_013160</name>
</gene>
<accession>A0ABD3DJ66</accession>
<protein>
    <submittedName>
        <fullName evidence="2">Uncharacterized protein</fullName>
    </submittedName>
</protein>
<feature type="transmembrane region" description="Helical" evidence="1">
    <location>
        <begin position="202"/>
        <end position="223"/>
    </location>
</feature>
<evidence type="ECO:0000256" key="1">
    <source>
        <dbReference type="SAM" id="Phobius"/>
    </source>
</evidence>
<feature type="transmembrane region" description="Helical" evidence="1">
    <location>
        <begin position="121"/>
        <end position="144"/>
    </location>
</feature>
<feature type="transmembrane region" description="Helical" evidence="1">
    <location>
        <begin position="95"/>
        <end position="115"/>
    </location>
</feature>
<evidence type="ECO:0000313" key="2">
    <source>
        <dbReference type="EMBL" id="KAL3642345.1"/>
    </source>
</evidence>
<reference evidence="3" key="1">
    <citation type="journal article" date="2024" name="IScience">
        <title>Strigolactones Initiate the Formation of Haustorium-like Structures in Castilleja.</title>
        <authorList>
            <person name="Buerger M."/>
            <person name="Peterson D."/>
            <person name="Chory J."/>
        </authorList>
    </citation>
    <scope>NUCLEOTIDE SEQUENCE [LARGE SCALE GENOMIC DNA]</scope>
</reference>
<dbReference type="AlphaFoldDB" id="A0ABD3DJ66"/>
<keyword evidence="1" id="KW-1133">Transmembrane helix</keyword>
<keyword evidence="1" id="KW-0812">Transmembrane</keyword>